<evidence type="ECO:0000256" key="4">
    <source>
        <dbReference type="SAM" id="MobiDB-lite"/>
    </source>
</evidence>
<organism evidence="6 8">
    <name type="scientific">Cricetulus griseus</name>
    <name type="common">Chinese hamster</name>
    <name type="synonym">Cricetulus barabensis griseus</name>
    <dbReference type="NCBI Taxonomy" id="10029"/>
    <lineage>
        <taxon>Eukaryota</taxon>
        <taxon>Metazoa</taxon>
        <taxon>Chordata</taxon>
        <taxon>Craniata</taxon>
        <taxon>Vertebrata</taxon>
        <taxon>Euteleostomi</taxon>
        <taxon>Mammalia</taxon>
        <taxon>Eutheria</taxon>
        <taxon>Euarchontoglires</taxon>
        <taxon>Glires</taxon>
        <taxon>Rodentia</taxon>
        <taxon>Myomorpha</taxon>
        <taxon>Muroidea</taxon>
        <taxon>Cricetidae</taxon>
        <taxon>Cricetinae</taxon>
        <taxon>Cricetulus</taxon>
    </lineage>
</organism>
<dbReference type="RefSeq" id="XP_027250558.1">
    <property type="nucleotide sequence ID" value="XM_027394757.2"/>
</dbReference>
<evidence type="ECO:0000313" key="12">
    <source>
        <dbReference type="RefSeq" id="XP_035306296.1"/>
    </source>
</evidence>
<evidence type="ECO:0000256" key="1">
    <source>
        <dbReference type="ARBA" id="ARBA00004214"/>
    </source>
</evidence>
<dbReference type="GO" id="GO:0005634">
    <property type="term" value="C:nucleus"/>
    <property type="evidence" value="ECO:0007669"/>
    <property type="project" value="TreeGrafter"/>
</dbReference>
<protein>
    <submittedName>
        <fullName evidence="7">Coiled-coil domain containing 124</fullName>
    </submittedName>
    <submittedName>
        <fullName evidence="6 10">Coiled-coil domain-containing protein 124</fullName>
    </submittedName>
</protein>
<feature type="domain" description="Coiled-coil" evidence="5">
    <location>
        <begin position="126"/>
        <end position="208"/>
    </location>
</feature>
<dbReference type="GO" id="GO:0005886">
    <property type="term" value="C:plasma membrane"/>
    <property type="evidence" value="ECO:0007669"/>
    <property type="project" value="Ensembl"/>
</dbReference>
<dbReference type="InterPro" id="IPR010422">
    <property type="entry name" value="Ccdc124/Oxs1"/>
</dbReference>
<reference evidence="9" key="4">
    <citation type="journal article" date="2020" name="Biotechnol. Bioeng.">
        <title>Chromosome-scale scaffolds for the Chinese hamster reference genome assembly to facilitate the study of the CHO epigenome.</title>
        <authorList>
            <person name="Hilliard W."/>
            <person name="MacDonald M."/>
            <person name="Lee K.H."/>
        </authorList>
    </citation>
    <scope>NUCLEOTIDE SEQUENCE [LARGE SCALE GENOMIC DNA]</scope>
    <source>
        <strain evidence="9">17A/GY</strain>
    </source>
</reference>
<feature type="region of interest" description="Disordered" evidence="4">
    <location>
        <begin position="1"/>
        <end position="97"/>
    </location>
</feature>
<dbReference type="OrthoDB" id="76412at2759"/>
<dbReference type="KEGG" id="cge:100753303"/>
<proteinExistence type="inferred from homology"/>
<dbReference type="PaxDb" id="10029-XP_007611097.1"/>
<dbReference type="Proteomes" id="UP000001075">
    <property type="component" value="Unassembled WGS sequence"/>
</dbReference>
<keyword evidence="9" id="KW-1185">Reference proteome</keyword>
<dbReference type="GO" id="GO:0005829">
    <property type="term" value="C:cytosol"/>
    <property type="evidence" value="ECO:0007669"/>
    <property type="project" value="Ensembl"/>
</dbReference>
<evidence type="ECO:0000259" key="5">
    <source>
        <dbReference type="Pfam" id="PF06244"/>
    </source>
</evidence>
<evidence type="ECO:0000313" key="6">
    <source>
        <dbReference type="EMBL" id="EGV97458.1"/>
    </source>
</evidence>
<dbReference type="PANTHER" id="PTHR21680:SF0">
    <property type="entry name" value="COILED-COIL DOMAIN-CONTAINING PROTEIN 124"/>
    <property type="match status" value="1"/>
</dbReference>
<dbReference type="EMBL" id="JH000137">
    <property type="protein sequence ID" value="EGV97458.1"/>
    <property type="molecule type" value="Genomic_DNA"/>
</dbReference>
<evidence type="ECO:0000313" key="8">
    <source>
        <dbReference type="Proteomes" id="UP000001075"/>
    </source>
</evidence>
<dbReference type="Pfam" id="PF06244">
    <property type="entry name" value="Ccdc124"/>
    <property type="match status" value="1"/>
</dbReference>
<dbReference type="GO" id="GO:0003713">
    <property type="term" value="F:transcription coactivator activity"/>
    <property type="evidence" value="ECO:0007669"/>
    <property type="project" value="TreeGrafter"/>
</dbReference>
<dbReference type="GO" id="GO:0030496">
    <property type="term" value="C:midbody"/>
    <property type="evidence" value="ECO:0007669"/>
    <property type="project" value="UniProtKB-SubCell"/>
</dbReference>
<evidence type="ECO:0000313" key="10">
    <source>
        <dbReference type="RefSeq" id="XP_027250557.1"/>
    </source>
</evidence>
<dbReference type="STRING" id="10029.G3H4B6"/>
<feature type="compositionally biased region" description="Basic and acidic residues" evidence="4">
    <location>
        <begin position="18"/>
        <end position="74"/>
    </location>
</feature>
<evidence type="ECO:0000313" key="7">
    <source>
        <dbReference type="Ensembl" id="ENSCGRP00001019264.1"/>
    </source>
</evidence>
<dbReference type="RefSeq" id="XP_035307196.1">
    <property type="nucleotide sequence ID" value="XM_035451305.1"/>
</dbReference>
<evidence type="ECO:0000313" key="9">
    <source>
        <dbReference type="Proteomes" id="UP001108280"/>
    </source>
</evidence>
<reference evidence="7" key="6">
    <citation type="submission" date="2025-05" db="UniProtKB">
        <authorList>
            <consortium name="Ensembl"/>
        </authorList>
    </citation>
    <scope>IDENTIFICATION</scope>
</reference>
<dbReference type="eggNOG" id="KOG3223">
    <property type="taxonomic scope" value="Eukaryota"/>
</dbReference>
<comment type="similarity">
    <text evidence="2">Belongs to the CCDC124 family.</text>
</comment>
<dbReference type="GeneTree" id="ENSGT00390000012482"/>
<dbReference type="GO" id="GO:0006366">
    <property type="term" value="P:transcription by RNA polymerase II"/>
    <property type="evidence" value="ECO:0007669"/>
    <property type="project" value="TreeGrafter"/>
</dbReference>
<evidence type="ECO:0000256" key="3">
    <source>
        <dbReference type="ARBA" id="ARBA00023054"/>
    </source>
</evidence>
<sequence>MPKKFQGENSKSAAARARRAEAKAAADAKKQKELEDAYWKDEDKHVMRKEQRKEEKEKRRLEQLERKKETQRLLEEEDSRLKGGKAPRVAPAKVTRAQIEDSLRREQRVESVEKAKSHLELPLEENLNRRLQEEGSLEARTVEDAIAVLSVAEDADRHPERRMRAAFTAFEEVQLPRLKQENPNMRLSQLKQLLKKEWLRSPDNPMNQRVLPFNTPK</sequence>
<evidence type="ECO:0000256" key="2">
    <source>
        <dbReference type="ARBA" id="ARBA00008296"/>
    </source>
</evidence>
<name>G3H4B6_CRIGR</name>
<dbReference type="Ensembl" id="ENSCGRT00001023508.1">
    <property type="protein sequence ID" value="ENSCGRP00001019264.1"/>
    <property type="gene ID" value="ENSCGRG00001018768.1"/>
</dbReference>
<dbReference type="GeneID" id="100753303"/>
<dbReference type="RefSeq" id="XP_016829459.1">
    <property type="nucleotide sequence ID" value="XM_016973970.3"/>
</dbReference>
<dbReference type="OMA" id="FEERMMP"/>
<keyword evidence="3" id="KW-0175">Coiled coil</keyword>
<dbReference type="InterPro" id="IPR054414">
    <property type="entry name" value="Ccdc124/Oxs1_C"/>
</dbReference>
<gene>
    <name evidence="7 10 11 12" type="primary">Ccdc124</name>
    <name evidence="6" type="ORF">I79_005116</name>
</gene>
<reference evidence="8" key="1">
    <citation type="journal article" date="2011" name="Nat. Biotechnol.">
        <title>The genomic sequence of the Chinese hamster ovary (CHO)-K1 cell line.</title>
        <authorList>
            <person name="Xu X."/>
            <person name="Nagarajan H."/>
            <person name="Lewis N.E."/>
            <person name="Pan S."/>
            <person name="Cai Z."/>
            <person name="Liu X."/>
            <person name="Chen W."/>
            <person name="Xie M."/>
            <person name="Wang W."/>
            <person name="Hammond S."/>
            <person name="Andersen M.R."/>
            <person name="Neff N."/>
            <person name="Passarelli B."/>
            <person name="Koh W."/>
            <person name="Fan H.C."/>
            <person name="Wang J."/>
            <person name="Gui Y."/>
            <person name="Lee K.H."/>
            <person name="Betenbaugh M.J."/>
            <person name="Quake S.R."/>
            <person name="Famili I."/>
            <person name="Palsson B.O."/>
            <person name="Wang J."/>
        </authorList>
    </citation>
    <scope>NUCLEOTIDE SEQUENCE [LARGE SCALE GENOMIC DNA]</scope>
    <source>
        <strain evidence="8">CHO K1 cell line</strain>
    </source>
</reference>
<reference evidence="6" key="2">
    <citation type="submission" date="2011-08" db="EMBL/GenBank/DDBJ databases">
        <title>The genomic sequence of the Chinese hamster ovary CHO-K1 cell line.</title>
        <authorList>
            <person name="Xu X."/>
            <person name="Nagarajan H."/>
            <person name="Lewis N.E."/>
            <person name="Pan S."/>
            <person name="Cai Z."/>
            <person name="Liu X."/>
            <person name="Chen W."/>
            <person name="Xie M."/>
            <person name="Wang W."/>
            <person name="Hammond S."/>
            <person name="Andersen M.R."/>
            <person name="Neff N."/>
            <person name="Passarelli B."/>
            <person name="Koh W."/>
            <person name="Fan C.H."/>
            <person name="Wang J."/>
            <person name="Gui Y."/>
            <person name="Lee K.H."/>
            <person name="Betenbaugh M.J."/>
            <person name="Quake S.R."/>
            <person name="Famili I."/>
            <person name="Palsson B.O."/>
            <person name="Wang J."/>
        </authorList>
    </citation>
    <scope>NUCLEOTIDE SEQUENCE</scope>
</reference>
<accession>G3H4B6</accession>
<dbReference type="AlphaFoldDB" id="G3H4B6"/>
<reference evidence="9" key="3">
    <citation type="journal article" date="2018" name="Biotechnol. Bioeng.">
        <title>A reference genome of the Chinese hamster based on a hybrid assembly strategy.</title>
        <authorList>
            <person name="Rupp O."/>
            <person name="MacDonald M.L."/>
            <person name="Li S."/>
            <person name="Dhiman H."/>
            <person name="Polson S."/>
            <person name="Griep S."/>
            <person name="Heffner K."/>
            <person name="Hernandez I."/>
            <person name="Brinkrolf K."/>
            <person name="Jadhav V."/>
            <person name="Samoudi M."/>
            <person name="Hao H."/>
            <person name="Kingham B."/>
            <person name="Goesmann A."/>
            <person name="Betenbaugh M.J."/>
            <person name="Lewis N.E."/>
            <person name="Borth N."/>
            <person name="Lee K.H."/>
        </authorList>
    </citation>
    <scope>NUCLEOTIDE SEQUENCE [LARGE SCALE GENOMIC DNA]</scope>
    <source>
        <strain evidence="9">17A/GY</strain>
    </source>
</reference>
<evidence type="ECO:0000313" key="11">
    <source>
        <dbReference type="RefSeq" id="XP_027250558.1"/>
    </source>
</evidence>
<comment type="subcellular location">
    <subcellularLocation>
        <location evidence="1">Midbody</location>
    </subcellularLocation>
</comment>
<dbReference type="RefSeq" id="XP_035306296.1">
    <property type="nucleotide sequence ID" value="XM_035450405.1"/>
</dbReference>
<feature type="region of interest" description="Disordered" evidence="4">
    <location>
        <begin position="198"/>
        <end position="217"/>
    </location>
</feature>
<dbReference type="RefSeq" id="XP_027250557.1">
    <property type="nucleotide sequence ID" value="XM_027394756.2"/>
</dbReference>
<dbReference type="CTD" id="115098"/>
<dbReference type="Proteomes" id="UP000694386">
    <property type="component" value="Unplaced"/>
</dbReference>
<reference evidence="10 11" key="5">
    <citation type="submission" date="2025-04" db="UniProtKB">
        <authorList>
            <consortium name="RefSeq"/>
        </authorList>
    </citation>
    <scope>IDENTIFICATION</scope>
    <source>
        <strain evidence="10 11">17A/GY</strain>
        <tissue evidence="10 11">Liver</tissue>
    </source>
</reference>
<dbReference type="PANTHER" id="PTHR21680">
    <property type="entry name" value="COILED-COIL DOMAIN-CONTAINING PROTEIN 124"/>
    <property type="match status" value="1"/>
</dbReference>
<dbReference type="Proteomes" id="UP001108280">
    <property type="component" value="Chromosome 1"/>
</dbReference>